<keyword evidence="6 12" id="KW-0175">Coiled coil</keyword>
<keyword evidence="5" id="KW-0282">Flagellum</keyword>
<name>A0A7L3SEI8_CEPGR</name>
<organism evidence="13 14">
    <name type="scientific">Cepphus grylle</name>
    <name type="common">Black guillemot</name>
    <name type="synonym">Alca grylle</name>
    <dbReference type="NCBI Taxonomy" id="28697"/>
    <lineage>
        <taxon>Eukaryota</taxon>
        <taxon>Metazoa</taxon>
        <taxon>Chordata</taxon>
        <taxon>Craniata</taxon>
        <taxon>Vertebrata</taxon>
        <taxon>Euteleostomi</taxon>
        <taxon>Archelosauria</taxon>
        <taxon>Archosauria</taxon>
        <taxon>Dinosauria</taxon>
        <taxon>Saurischia</taxon>
        <taxon>Theropoda</taxon>
        <taxon>Coelurosauria</taxon>
        <taxon>Aves</taxon>
        <taxon>Neognathae</taxon>
        <taxon>Neoaves</taxon>
        <taxon>Charadriiformes</taxon>
        <taxon>Alcidae</taxon>
        <taxon>Cepphus</taxon>
    </lineage>
</organism>
<protein>
    <recommendedName>
        <fullName evidence="11">Dynein regulatory complex protein 12</fullName>
    </recommendedName>
</protein>
<comment type="subunit">
    <text evidence="3">Component of the nexin-dynein regulatory complex (N-DRC).</text>
</comment>
<evidence type="ECO:0000256" key="9">
    <source>
        <dbReference type="ARBA" id="ARBA00023273"/>
    </source>
</evidence>
<dbReference type="InterPro" id="IPR033585">
    <property type="entry name" value="DRC12-like"/>
</dbReference>
<comment type="subcellular location">
    <subcellularLocation>
        <location evidence="2">Cytoplasm</location>
        <location evidence="2">Cytoskeleton</location>
        <location evidence="2">Flagellum axoneme</location>
    </subcellularLocation>
</comment>
<dbReference type="EMBL" id="VZUD01007730">
    <property type="protein sequence ID" value="NXV25011.1"/>
    <property type="molecule type" value="Genomic_DNA"/>
</dbReference>
<comment type="caution">
    <text evidence="13">The sequence shown here is derived from an EMBL/GenBank/DDBJ whole genome shotgun (WGS) entry which is preliminary data.</text>
</comment>
<evidence type="ECO:0000256" key="11">
    <source>
        <dbReference type="ARBA" id="ARBA00044800"/>
    </source>
</evidence>
<evidence type="ECO:0000256" key="8">
    <source>
        <dbReference type="ARBA" id="ARBA00023212"/>
    </source>
</evidence>
<keyword evidence="14" id="KW-1185">Reference proteome</keyword>
<proteinExistence type="inferred from homology"/>
<keyword evidence="4" id="KW-0963">Cytoplasm</keyword>
<evidence type="ECO:0000256" key="5">
    <source>
        <dbReference type="ARBA" id="ARBA00022846"/>
    </source>
</evidence>
<evidence type="ECO:0000256" key="10">
    <source>
        <dbReference type="ARBA" id="ARBA00044754"/>
    </source>
</evidence>
<keyword evidence="9" id="KW-0966">Cell projection</keyword>
<feature type="non-terminal residue" evidence="13">
    <location>
        <position position="1"/>
    </location>
</feature>
<evidence type="ECO:0000256" key="7">
    <source>
        <dbReference type="ARBA" id="ARBA00023069"/>
    </source>
</evidence>
<evidence type="ECO:0000256" key="1">
    <source>
        <dbReference type="ARBA" id="ARBA00003029"/>
    </source>
</evidence>
<feature type="coiled-coil region" evidence="12">
    <location>
        <begin position="12"/>
        <end position="81"/>
    </location>
</feature>
<dbReference type="Proteomes" id="UP000578766">
    <property type="component" value="Unassembled WGS sequence"/>
</dbReference>
<keyword evidence="8" id="KW-0206">Cytoskeleton</keyword>
<keyword evidence="7" id="KW-0969">Cilium</keyword>
<evidence type="ECO:0000313" key="13">
    <source>
        <dbReference type="EMBL" id="NXV25011.1"/>
    </source>
</evidence>
<dbReference type="AlphaFoldDB" id="A0A7L3SEI8"/>
<evidence type="ECO:0000256" key="3">
    <source>
        <dbReference type="ARBA" id="ARBA00011248"/>
    </source>
</evidence>
<reference evidence="13 14" key="1">
    <citation type="submission" date="2019-09" db="EMBL/GenBank/DDBJ databases">
        <title>Bird 10,000 Genomes (B10K) Project - Family phase.</title>
        <authorList>
            <person name="Zhang G."/>
        </authorList>
    </citation>
    <scope>NUCLEOTIDE SEQUENCE [LARGE SCALE GENOMIC DNA]</scope>
    <source>
        <strain evidence="13">OUT-0020</strain>
        <tissue evidence="13">Liver</tissue>
    </source>
</reference>
<comment type="similarity">
    <text evidence="10">Belongs to the DRC12 family.</text>
</comment>
<evidence type="ECO:0000313" key="14">
    <source>
        <dbReference type="Proteomes" id="UP000578766"/>
    </source>
</evidence>
<evidence type="ECO:0000256" key="12">
    <source>
        <dbReference type="SAM" id="Coils"/>
    </source>
</evidence>
<accession>A0A7L3SEI8</accession>
<evidence type="ECO:0000256" key="6">
    <source>
        <dbReference type="ARBA" id="ARBA00023054"/>
    </source>
</evidence>
<dbReference type="PANTHER" id="PTHR28656:SF1">
    <property type="entry name" value="COILED-COIL DOMAIN-CONTAINING PROTEIN 153"/>
    <property type="match status" value="1"/>
</dbReference>
<feature type="non-terminal residue" evidence="13">
    <location>
        <position position="205"/>
    </location>
</feature>
<sequence length="205" mass="23723">WRDMTWQAKADNEGLKQRLWDLKKALEQAREDKRDIREVTTFVPFSLPWLPKMTRQYQELQKQTAARSQRLEAKVKSLQEELDMCPLLLSLYHTATRLQESRKTQETATQALAERDRTIAQLQGKLYVMEREYEKILHVSGDMAVGHSPWQHSPPSSLSSFSQGSLDLVLAKMAEASQHWEEVGTTIAVEHKECLQEFGLNPLEM</sequence>
<dbReference type="PANTHER" id="PTHR28656">
    <property type="entry name" value="COILED-COIL DOMAIN-CONTAINING PROTEIN 153"/>
    <property type="match status" value="1"/>
</dbReference>
<evidence type="ECO:0000256" key="2">
    <source>
        <dbReference type="ARBA" id="ARBA00004611"/>
    </source>
</evidence>
<evidence type="ECO:0000256" key="4">
    <source>
        <dbReference type="ARBA" id="ARBA00022490"/>
    </source>
</evidence>
<comment type="function">
    <text evidence="1">Component of the nexin-dynein regulatory complex (N-DRC), a key regulator of ciliary/flagellar motility which maintains the alignment and integrity of the distal axoneme and regulates microtubule sliding in motile axonemes.</text>
</comment>
<gene>
    <name evidence="13" type="primary">Ccdc153</name>
    <name evidence="13" type="ORF">CEPGRY_R08958</name>
</gene>